<evidence type="ECO:0000313" key="3">
    <source>
        <dbReference type="EMBL" id="MBO9200522.1"/>
    </source>
</evidence>
<gene>
    <name evidence="3" type="ORF">J7I42_09635</name>
</gene>
<keyword evidence="4" id="KW-1185">Reference proteome</keyword>
<comment type="caution">
    <text evidence="3">The sequence shown here is derived from an EMBL/GenBank/DDBJ whole genome shotgun (WGS) entry which is preliminary data.</text>
</comment>
<keyword evidence="3" id="KW-0378">Hydrolase</keyword>
<protein>
    <submittedName>
        <fullName evidence="3">Alpha/beta hydrolase</fullName>
    </submittedName>
</protein>
<dbReference type="RefSeq" id="WP_209138563.1">
    <property type="nucleotide sequence ID" value="NZ_JAGHKO010000001.1"/>
</dbReference>
<feature type="chain" id="PRO_5045679093" evidence="1">
    <location>
        <begin position="27"/>
        <end position="254"/>
    </location>
</feature>
<dbReference type="EMBL" id="JAGHKO010000001">
    <property type="protein sequence ID" value="MBO9200522.1"/>
    <property type="molecule type" value="Genomic_DNA"/>
</dbReference>
<evidence type="ECO:0000259" key="2">
    <source>
        <dbReference type="Pfam" id="PF12697"/>
    </source>
</evidence>
<dbReference type="Gene3D" id="3.40.50.1820">
    <property type="entry name" value="alpha/beta hydrolase"/>
    <property type="match status" value="1"/>
</dbReference>
<dbReference type="Proteomes" id="UP000677244">
    <property type="component" value="Unassembled WGS sequence"/>
</dbReference>
<accession>A0ABS3YRI2</accession>
<keyword evidence="1" id="KW-0732">Signal</keyword>
<feature type="signal peptide" evidence="1">
    <location>
        <begin position="1"/>
        <end position="26"/>
    </location>
</feature>
<name>A0ABS3YRI2_9BACT</name>
<dbReference type="Pfam" id="PF12697">
    <property type="entry name" value="Abhydrolase_6"/>
    <property type="match status" value="1"/>
</dbReference>
<proteinExistence type="predicted"/>
<dbReference type="PANTHER" id="PTHR37017">
    <property type="entry name" value="AB HYDROLASE-1 DOMAIN-CONTAINING PROTEIN-RELATED"/>
    <property type="match status" value="1"/>
</dbReference>
<dbReference type="SUPFAM" id="SSF53474">
    <property type="entry name" value="alpha/beta-Hydrolases"/>
    <property type="match status" value="1"/>
</dbReference>
<dbReference type="InterPro" id="IPR052897">
    <property type="entry name" value="Sec-Metab_Biosynth_Hydrolase"/>
</dbReference>
<dbReference type="GO" id="GO:0016787">
    <property type="term" value="F:hydrolase activity"/>
    <property type="evidence" value="ECO:0007669"/>
    <property type="project" value="UniProtKB-KW"/>
</dbReference>
<dbReference type="PANTHER" id="PTHR37017:SF11">
    <property type="entry name" value="ESTERASE_LIPASE_THIOESTERASE DOMAIN-CONTAINING PROTEIN"/>
    <property type="match status" value="1"/>
</dbReference>
<organism evidence="3 4">
    <name type="scientific">Niastella soli</name>
    <dbReference type="NCBI Taxonomy" id="2821487"/>
    <lineage>
        <taxon>Bacteria</taxon>
        <taxon>Pseudomonadati</taxon>
        <taxon>Bacteroidota</taxon>
        <taxon>Chitinophagia</taxon>
        <taxon>Chitinophagales</taxon>
        <taxon>Chitinophagaceae</taxon>
        <taxon>Niastella</taxon>
    </lineage>
</organism>
<dbReference type="InterPro" id="IPR029058">
    <property type="entry name" value="AB_hydrolase_fold"/>
</dbReference>
<reference evidence="3 4" key="1">
    <citation type="submission" date="2021-03" db="EMBL/GenBank/DDBJ databases">
        <title>Assistant Professor.</title>
        <authorList>
            <person name="Huq M.A."/>
        </authorList>
    </citation>
    <scope>NUCLEOTIDE SEQUENCE [LARGE SCALE GENOMIC DNA]</scope>
    <source>
        <strain evidence="3 4">MAH-29</strain>
    </source>
</reference>
<feature type="domain" description="AB hydrolase-1" evidence="2">
    <location>
        <begin position="35"/>
        <end position="246"/>
    </location>
</feature>
<sequence length="254" mass="27170">MNPIKKYTRCLLAVGMLLVLQISSNAQTPGKIRNVVLVHGAFVDGSGWQPVYALLTGKGYHVTVVQEPLTSFEADVAAVKRVLQQQMGPCILAGHSYGGAVITAAGNDAQVAGLVYIAAHAPDEGESEADNGKRYPPAYKSLVKGGDGFDYIAPSQFAADFAADVPKATAGFMANAQVPTADAGFHAIIHDPAWKNKPSWYMVAKADRIINPDLERMYAKRAKSTTVEIEGASHSVFMSHPEEVAKLIIKSTMQ</sequence>
<dbReference type="InterPro" id="IPR000073">
    <property type="entry name" value="AB_hydrolase_1"/>
</dbReference>
<evidence type="ECO:0000256" key="1">
    <source>
        <dbReference type="SAM" id="SignalP"/>
    </source>
</evidence>
<evidence type="ECO:0000313" key="4">
    <source>
        <dbReference type="Proteomes" id="UP000677244"/>
    </source>
</evidence>